<feature type="domain" description="Putative Flp pilus-assembly TadG-like N-terminal" evidence="2">
    <location>
        <begin position="11"/>
        <end position="57"/>
    </location>
</feature>
<name>A0ABX0ZVW5_9ACTN</name>
<organism evidence="3 4">
    <name type="scientific">Actinacidiphila epipremni</name>
    <dbReference type="NCBI Taxonomy" id="2053013"/>
    <lineage>
        <taxon>Bacteria</taxon>
        <taxon>Bacillati</taxon>
        <taxon>Actinomycetota</taxon>
        <taxon>Actinomycetes</taxon>
        <taxon>Kitasatosporales</taxon>
        <taxon>Streptomycetaceae</taxon>
        <taxon>Actinacidiphila</taxon>
    </lineage>
</organism>
<evidence type="ECO:0000313" key="4">
    <source>
        <dbReference type="Proteomes" id="UP000734511"/>
    </source>
</evidence>
<dbReference type="EMBL" id="JAATEJ010000027">
    <property type="protein sequence ID" value="NJP47130.1"/>
    <property type="molecule type" value="Genomic_DNA"/>
</dbReference>
<keyword evidence="1" id="KW-1133">Transmembrane helix</keyword>
<comment type="caution">
    <text evidence="3">The sequence shown here is derived from an EMBL/GenBank/DDBJ whole genome shotgun (WGS) entry which is preliminary data.</text>
</comment>
<reference evidence="3 4" key="1">
    <citation type="submission" date="2020-03" db="EMBL/GenBank/DDBJ databases">
        <title>WGS of actinomycetes isolated from Thailand.</title>
        <authorList>
            <person name="Thawai C."/>
        </authorList>
    </citation>
    <scope>NUCLEOTIDE SEQUENCE [LARGE SCALE GENOMIC DNA]</scope>
    <source>
        <strain evidence="3 4">PRB2-1</strain>
    </source>
</reference>
<keyword evidence="1" id="KW-0472">Membrane</keyword>
<dbReference type="RefSeq" id="WP_167985978.1">
    <property type="nucleotide sequence ID" value="NZ_JAATEJ010000027.1"/>
</dbReference>
<evidence type="ECO:0000313" key="3">
    <source>
        <dbReference type="EMBL" id="NJP47130.1"/>
    </source>
</evidence>
<dbReference type="Proteomes" id="UP000734511">
    <property type="component" value="Unassembled WGS sequence"/>
</dbReference>
<dbReference type="InterPro" id="IPR028087">
    <property type="entry name" value="Tad_N"/>
</dbReference>
<proteinExistence type="predicted"/>
<evidence type="ECO:0000256" key="1">
    <source>
        <dbReference type="SAM" id="Phobius"/>
    </source>
</evidence>
<feature type="transmembrane region" description="Helical" evidence="1">
    <location>
        <begin position="15"/>
        <end position="35"/>
    </location>
</feature>
<accession>A0ABX0ZVW5</accession>
<dbReference type="InterPro" id="IPR021202">
    <property type="entry name" value="Rv3654c-like"/>
</dbReference>
<gene>
    <name evidence="3" type="ORF">HCN08_27550</name>
</gene>
<keyword evidence="1" id="KW-0812">Transmembrane</keyword>
<protein>
    <submittedName>
        <fullName evidence="3">Flp pilus-assembly TadE/G-like family protein</fullName>
    </submittedName>
</protein>
<evidence type="ECO:0000259" key="2">
    <source>
        <dbReference type="Pfam" id="PF13400"/>
    </source>
</evidence>
<dbReference type="Pfam" id="PF13400">
    <property type="entry name" value="Tad"/>
    <property type="match status" value="1"/>
</dbReference>
<keyword evidence="4" id="KW-1185">Reference proteome</keyword>
<sequence>MRRAGRDGERGSATVWSLGVVAVLLALFAAGLLLVQAVVLRHRAGAAADLAALAAADHALDGRERACALAAKVATAQGARLADCTVTGEVADVVAEVHGVRIRSRAGPPLPTPGTASAPDG</sequence>
<dbReference type="NCBIfam" id="TIGR03816">
    <property type="entry name" value="tadE_like_DECH"/>
    <property type="match status" value="1"/>
</dbReference>